<accession>A0A2A3K0V7</accession>
<organism evidence="2">
    <name type="scientific">Alloyangia mangrovi</name>
    <dbReference type="NCBI Taxonomy" id="1779329"/>
    <lineage>
        <taxon>Bacteria</taxon>
        <taxon>Pseudomonadati</taxon>
        <taxon>Pseudomonadota</taxon>
        <taxon>Alphaproteobacteria</taxon>
        <taxon>Rhodobacterales</taxon>
        <taxon>Roseobacteraceae</taxon>
        <taxon>Alloyangia</taxon>
    </lineage>
</organism>
<gene>
    <name evidence="1" type="ORF">CLG85_001660</name>
    <name evidence="2" type="ORF">CLG85_00615</name>
</gene>
<dbReference type="AlphaFoldDB" id="A0A2A3K0V7"/>
<dbReference type="EMBL" id="NTHN01000011">
    <property type="protein sequence ID" value="PBD21043.1"/>
    <property type="molecule type" value="Genomic_DNA"/>
</dbReference>
<dbReference type="EMBL" id="NTHN02000002">
    <property type="protein sequence ID" value="MCT4369116.1"/>
    <property type="molecule type" value="Genomic_DNA"/>
</dbReference>
<evidence type="ECO:0000313" key="2">
    <source>
        <dbReference type="EMBL" id="PBD21043.1"/>
    </source>
</evidence>
<evidence type="ECO:0000313" key="1">
    <source>
        <dbReference type="EMBL" id="MCT4369116.1"/>
    </source>
</evidence>
<proteinExistence type="predicted"/>
<protein>
    <recommendedName>
        <fullName evidence="4">Phage tail protein</fullName>
    </recommendedName>
</protein>
<reference evidence="1" key="3">
    <citation type="submission" date="2024-05" db="EMBL/GenBank/DDBJ databases">
        <title>Yangia mangrovi SAOS 153D genome.</title>
        <authorList>
            <person name="Verma A."/>
            <person name="Pal Y."/>
            <person name="Sundharam S."/>
            <person name="Bisht B."/>
            <person name="Srinivasan K."/>
        </authorList>
    </citation>
    <scope>NUCLEOTIDE SEQUENCE</scope>
    <source>
        <strain evidence="1">SAOS 153D</strain>
    </source>
</reference>
<evidence type="ECO:0000313" key="3">
    <source>
        <dbReference type="Proteomes" id="UP000217448"/>
    </source>
</evidence>
<sequence>MSDSHIGATLYISTTLPATNNAAGFEALTWVQVNGLIQEPQLGKTDAMIDVPNLTTGFTKAVKGAGTGMDSQAQFEDVASDAGQTALIAAAQSYPGACAVKVGYGTGTDNALQSGDPVVYAQGIAHSHQRNQGTTTSYKGFQVGFRQNATAVEATEPA</sequence>
<dbReference type="OrthoDB" id="7846503at2"/>
<dbReference type="RefSeq" id="WP_095880496.1">
    <property type="nucleotide sequence ID" value="NZ_NTHN02000002.1"/>
</dbReference>
<name>A0A2A3K0V7_9RHOB</name>
<keyword evidence="3" id="KW-1185">Reference proteome</keyword>
<reference evidence="3" key="2">
    <citation type="submission" date="2023-07" db="EMBL/GenBank/DDBJ databases">
        <title>Yangia mangrovi SAOS 153D genome.</title>
        <authorList>
            <person name="Verma A."/>
            <person name="Pal Y."/>
            <person name="Sundharam S."/>
            <person name="Bisht B."/>
            <person name="Srinivasan K."/>
        </authorList>
    </citation>
    <scope>NUCLEOTIDE SEQUENCE [LARGE SCALE GENOMIC DNA]</scope>
    <source>
        <strain evidence="3">SAOS 153D</strain>
    </source>
</reference>
<dbReference type="Proteomes" id="UP000217448">
    <property type="component" value="Unassembled WGS sequence"/>
</dbReference>
<evidence type="ECO:0008006" key="4">
    <source>
        <dbReference type="Google" id="ProtNLM"/>
    </source>
</evidence>
<comment type="caution">
    <text evidence="2">The sequence shown here is derived from an EMBL/GenBank/DDBJ whole genome shotgun (WGS) entry which is preliminary data.</text>
</comment>
<reference evidence="2" key="1">
    <citation type="submission" date="2017-09" db="EMBL/GenBank/DDBJ databases">
        <title>Yangia sp. SAOS 153D whole genome sequencing.</title>
        <authorList>
            <person name="Verma A."/>
            <person name="Krishnamurthi S."/>
        </authorList>
    </citation>
    <scope>NUCLEOTIDE SEQUENCE [LARGE SCALE GENOMIC DNA]</scope>
    <source>
        <strain evidence="2">SAOS 153D</strain>
    </source>
</reference>